<evidence type="ECO:0000256" key="1">
    <source>
        <dbReference type="SAM" id="Phobius"/>
    </source>
</evidence>
<proteinExistence type="predicted"/>
<feature type="transmembrane region" description="Helical" evidence="1">
    <location>
        <begin position="37"/>
        <end position="59"/>
    </location>
</feature>
<gene>
    <name evidence="2" type="ORF">B5F17_07340</name>
</gene>
<evidence type="ECO:0000313" key="3">
    <source>
        <dbReference type="Proteomes" id="UP000195897"/>
    </source>
</evidence>
<name>A0A1Y4LBD4_9FIRM</name>
<dbReference type="EMBL" id="NFKK01000007">
    <property type="protein sequence ID" value="OUP52789.1"/>
    <property type="molecule type" value="Genomic_DNA"/>
</dbReference>
<sequence length="108" mass="12495">MHSLIQEKLIAPEDTIIILQANIITITDTLLTNIQKVFVHIPLIIILPNLLAHLALLLYHLHPVLLLHNTILLPMKVQKVLMKKLLTLAWNIILQNSYELEIMMIWKV</sequence>
<evidence type="ECO:0000313" key="2">
    <source>
        <dbReference type="EMBL" id="OUP52789.1"/>
    </source>
</evidence>
<keyword evidence="1" id="KW-0472">Membrane</keyword>
<organism evidence="2 3">
    <name type="scientific">Butyricicoccus pullicaecorum</name>
    <dbReference type="NCBI Taxonomy" id="501571"/>
    <lineage>
        <taxon>Bacteria</taxon>
        <taxon>Bacillati</taxon>
        <taxon>Bacillota</taxon>
        <taxon>Clostridia</taxon>
        <taxon>Eubacteriales</taxon>
        <taxon>Butyricicoccaceae</taxon>
        <taxon>Butyricicoccus</taxon>
    </lineage>
</organism>
<keyword evidence="1" id="KW-1133">Transmembrane helix</keyword>
<protein>
    <submittedName>
        <fullName evidence="2">Uncharacterized protein</fullName>
    </submittedName>
</protein>
<dbReference type="AlphaFoldDB" id="A0A1Y4LBD4"/>
<keyword evidence="1" id="KW-0812">Transmembrane</keyword>
<dbReference type="Proteomes" id="UP000195897">
    <property type="component" value="Unassembled WGS sequence"/>
</dbReference>
<reference evidence="3" key="1">
    <citation type="submission" date="2017-04" db="EMBL/GenBank/DDBJ databases">
        <title>Function of individual gut microbiota members based on whole genome sequencing of pure cultures obtained from chicken caecum.</title>
        <authorList>
            <person name="Medvecky M."/>
            <person name="Cejkova D."/>
            <person name="Polansky O."/>
            <person name="Karasova D."/>
            <person name="Kubasova T."/>
            <person name="Cizek A."/>
            <person name="Rychlik I."/>
        </authorList>
    </citation>
    <scope>NUCLEOTIDE SEQUENCE [LARGE SCALE GENOMIC DNA]</scope>
    <source>
        <strain evidence="3">An180</strain>
    </source>
</reference>
<comment type="caution">
    <text evidence="2">The sequence shown here is derived from an EMBL/GenBank/DDBJ whole genome shotgun (WGS) entry which is preliminary data.</text>
</comment>
<accession>A0A1Y4LBD4</accession>